<organism evidence="1 2">
    <name type="scientific">Blastopirellula marina</name>
    <dbReference type="NCBI Taxonomy" id="124"/>
    <lineage>
        <taxon>Bacteria</taxon>
        <taxon>Pseudomonadati</taxon>
        <taxon>Planctomycetota</taxon>
        <taxon>Planctomycetia</taxon>
        <taxon>Pirellulales</taxon>
        <taxon>Pirellulaceae</taxon>
        <taxon>Blastopirellula</taxon>
    </lineage>
</organism>
<evidence type="ECO:0000313" key="2">
    <source>
        <dbReference type="Proteomes" id="UP000239388"/>
    </source>
</evidence>
<dbReference type="Gene3D" id="3.40.1000.10">
    <property type="entry name" value="Mog1/PsbP, alpha/beta/alpha sandwich"/>
    <property type="match status" value="1"/>
</dbReference>
<dbReference type="Proteomes" id="UP000239388">
    <property type="component" value="Unassembled WGS sequence"/>
</dbReference>
<gene>
    <name evidence="1" type="ORF">C5Y98_07510</name>
</gene>
<dbReference type="AlphaFoldDB" id="A0A2S8G1C7"/>
<dbReference type="OrthoDB" id="291083at2"/>
<reference evidence="1 2" key="1">
    <citation type="submission" date="2018-02" db="EMBL/GenBank/DDBJ databases">
        <title>Comparative genomes isolates from brazilian mangrove.</title>
        <authorList>
            <person name="Araujo J.E."/>
            <person name="Taketani R.G."/>
            <person name="Silva M.C.P."/>
            <person name="Loureco M.V."/>
            <person name="Andreote F.D."/>
        </authorList>
    </citation>
    <scope>NUCLEOTIDE SEQUENCE [LARGE SCALE GENOMIC DNA]</scope>
    <source>
        <strain evidence="1 2">NAP PRIS-MGV</strain>
    </source>
</reference>
<comment type="caution">
    <text evidence="1">The sequence shown here is derived from an EMBL/GenBank/DDBJ whole genome shotgun (WGS) entry which is preliminary data.</text>
</comment>
<evidence type="ECO:0008006" key="3">
    <source>
        <dbReference type="Google" id="ProtNLM"/>
    </source>
</evidence>
<dbReference type="EMBL" id="PUIB01000011">
    <property type="protein sequence ID" value="PQO37934.1"/>
    <property type="molecule type" value="Genomic_DNA"/>
</dbReference>
<sequence>MIYQPFRAAVQASFITVLVLPLIGCGTANFPTPSPPGYTTVVFPNDNVQFDMPEKYVLFYEQDESISIRPSEDSGIVLQFSLNNLPEPIAEEFLVMQAKEKEIEVTRIGNKATISESGNLSEEGKNYEMTFWQIGFDDSLVVMSAKVDQAHKMDPDVIECLDGVPTMIESMHKF</sequence>
<accession>A0A2S8G1C7</accession>
<name>A0A2S8G1C7_9BACT</name>
<proteinExistence type="predicted"/>
<evidence type="ECO:0000313" key="1">
    <source>
        <dbReference type="EMBL" id="PQO37934.1"/>
    </source>
</evidence>
<dbReference type="RefSeq" id="WP_105352897.1">
    <property type="nucleotide sequence ID" value="NZ_PUIB01000011.1"/>
</dbReference>
<protein>
    <recommendedName>
        <fullName evidence="3">DUF1795 domain-containing protein</fullName>
    </recommendedName>
</protein>